<proteinExistence type="predicted"/>
<dbReference type="Proteomes" id="UP000050741">
    <property type="component" value="Unassembled WGS sequence"/>
</dbReference>
<evidence type="ECO:0000313" key="1">
    <source>
        <dbReference type="Proteomes" id="UP000050741"/>
    </source>
</evidence>
<sequence>MALQEFKRIKQFASPPALDGTGAPEEFNYKIDSDNNMELVRREGEALRHARTPSATKGIVTHPQPGCRWNVCRHRLTPQQQQQHPRGQ</sequence>
<protein>
    <submittedName>
        <fullName evidence="2">FMN_dh domain-containing protein</fullName>
    </submittedName>
</protein>
<reference evidence="2" key="2">
    <citation type="submission" date="2016-06" db="UniProtKB">
        <authorList>
            <consortium name="WormBaseParasite"/>
        </authorList>
    </citation>
    <scope>IDENTIFICATION</scope>
</reference>
<dbReference type="AlphaFoldDB" id="A0A183CG14"/>
<dbReference type="WBParaSite" id="GPLIN_001181900">
    <property type="protein sequence ID" value="GPLIN_001181900"/>
    <property type="gene ID" value="GPLIN_001181900"/>
</dbReference>
<evidence type="ECO:0000313" key="2">
    <source>
        <dbReference type="WBParaSite" id="GPLIN_001181900"/>
    </source>
</evidence>
<reference evidence="1" key="1">
    <citation type="submission" date="2014-05" db="EMBL/GenBank/DDBJ databases">
        <title>The genome and life-stage specific transcriptomes of Globodera pallida elucidate key aspects of plant parasitism by a cyst nematode.</title>
        <authorList>
            <person name="Cotton J.A."/>
            <person name="Lilley C.J."/>
            <person name="Jones L.M."/>
            <person name="Kikuchi T."/>
            <person name="Reid A.J."/>
            <person name="Thorpe P."/>
            <person name="Tsai I.J."/>
            <person name="Beasley H."/>
            <person name="Blok V."/>
            <person name="Cock P.J.A."/>
            <person name="Van den Akker S.E."/>
            <person name="Holroyd N."/>
            <person name="Hunt M."/>
            <person name="Mantelin S."/>
            <person name="Naghra H."/>
            <person name="Pain A."/>
            <person name="Palomares-Rius J.E."/>
            <person name="Zarowiecki M."/>
            <person name="Berriman M."/>
            <person name="Jones J.T."/>
            <person name="Urwin P.E."/>
        </authorList>
    </citation>
    <scope>NUCLEOTIDE SEQUENCE [LARGE SCALE GENOMIC DNA]</scope>
    <source>
        <strain evidence="1">Lindley</strain>
    </source>
</reference>
<name>A0A183CG14_GLOPA</name>
<accession>A0A183CG14</accession>
<keyword evidence="1" id="KW-1185">Reference proteome</keyword>
<organism evidence="1 2">
    <name type="scientific">Globodera pallida</name>
    <name type="common">Potato cyst nematode worm</name>
    <name type="synonym">Heterodera pallida</name>
    <dbReference type="NCBI Taxonomy" id="36090"/>
    <lineage>
        <taxon>Eukaryota</taxon>
        <taxon>Metazoa</taxon>
        <taxon>Ecdysozoa</taxon>
        <taxon>Nematoda</taxon>
        <taxon>Chromadorea</taxon>
        <taxon>Rhabditida</taxon>
        <taxon>Tylenchina</taxon>
        <taxon>Tylenchomorpha</taxon>
        <taxon>Tylenchoidea</taxon>
        <taxon>Heteroderidae</taxon>
        <taxon>Heteroderinae</taxon>
        <taxon>Globodera</taxon>
    </lineage>
</organism>